<dbReference type="RefSeq" id="WP_068724761.1">
    <property type="nucleotide sequence ID" value="NZ_LSKU01000001.1"/>
</dbReference>
<proteinExistence type="predicted"/>
<organism evidence="2 3">
    <name type="scientific">Tepidibacillus decaturensis</name>
    <dbReference type="NCBI Taxonomy" id="1413211"/>
    <lineage>
        <taxon>Bacteria</taxon>
        <taxon>Bacillati</taxon>
        <taxon>Bacillota</taxon>
        <taxon>Bacilli</taxon>
        <taxon>Bacillales</taxon>
        <taxon>Bacillaceae</taxon>
        <taxon>Tepidibacillus</taxon>
    </lineage>
</organism>
<accession>A0A135L460</accession>
<gene>
    <name evidence="2" type="ORF">U473_07095</name>
</gene>
<name>A0A135L460_9BACI</name>
<feature type="domain" description="Serine aminopeptidase S33" evidence="1">
    <location>
        <begin position="11"/>
        <end position="251"/>
    </location>
</feature>
<evidence type="ECO:0000313" key="2">
    <source>
        <dbReference type="EMBL" id="KXG43804.1"/>
    </source>
</evidence>
<dbReference type="PANTHER" id="PTHR11614">
    <property type="entry name" value="PHOSPHOLIPASE-RELATED"/>
    <property type="match status" value="1"/>
</dbReference>
<evidence type="ECO:0000259" key="1">
    <source>
        <dbReference type="Pfam" id="PF12146"/>
    </source>
</evidence>
<reference evidence="2 3" key="1">
    <citation type="submission" date="2016-02" db="EMBL/GenBank/DDBJ databases">
        <title>Draft Genome for Tepidibacillus decaturensis nov. sp. Strain Z9, an Anaerobic, Moderately Thermophilic and Heterotrophic Bacterium from Deep Subsurface of the Illinois Basin, USA.</title>
        <authorList>
            <person name="Dong Y."/>
            <person name="Chang J.Y."/>
            <person name="Sanford R."/>
            <person name="Fouke B.W."/>
        </authorList>
    </citation>
    <scope>NUCLEOTIDE SEQUENCE [LARGE SCALE GENOMIC DNA]</scope>
    <source>
        <strain evidence="2 3">Z9</strain>
    </source>
</reference>
<dbReference type="AlphaFoldDB" id="A0A135L460"/>
<dbReference type="Gene3D" id="3.40.50.1820">
    <property type="entry name" value="alpha/beta hydrolase"/>
    <property type="match status" value="1"/>
</dbReference>
<dbReference type="InterPro" id="IPR029058">
    <property type="entry name" value="AB_hydrolase_fold"/>
</dbReference>
<keyword evidence="3" id="KW-1185">Reference proteome</keyword>
<dbReference type="SUPFAM" id="SSF53474">
    <property type="entry name" value="alpha/beta-Hydrolases"/>
    <property type="match status" value="1"/>
</dbReference>
<dbReference type="InterPro" id="IPR022742">
    <property type="entry name" value="Hydrolase_4"/>
</dbReference>
<comment type="caution">
    <text evidence="2">The sequence shown here is derived from an EMBL/GenBank/DDBJ whole genome shotgun (WGS) entry which is preliminary data.</text>
</comment>
<sequence>MDTLQTYLVNDAKAILLVVHGSGEHIGRYRHVAVWLNKHHISMVGGDLPGLGRSKEKRGHIQDFANYLHKIDQWFQYIKKNWPEKPTFLLGHSMGGLIVLRYLEELKDSQALKGVIVTSPAVSISIEVPKWQRILAENLVKVWPTMRLNSGITASQVSRDPKVVKAYAEDPLVYNKVSIAWFLAFQKAIELVWEKKDQISRSGIPLLYLQAGEDQLVDPQKAKEFVEGFSKEQVQFHLIDGLYHEILNEPEKEIYLQLITDWMSKNRVSYIFIKLLYGTILKPIGLFMSY</sequence>
<dbReference type="OrthoDB" id="9806902at2"/>
<dbReference type="STRING" id="1413211.U473_07095"/>
<dbReference type="Pfam" id="PF12146">
    <property type="entry name" value="Hydrolase_4"/>
    <property type="match status" value="1"/>
</dbReference>
<dbReference type="Proteomes" id="UP000070352">
    <property type="component" value="Unassembled WGS sequence"/>
</dbReference>
<evidence type="ECO:0000313" key="3">
    <source>
        <dbReference type="Proteomes" id="UP000070352"/>
    </source>
</evidence>
<dbReference type="EMBL" id="LSKU01000001">
    <property type="protein sequence ID" value="KXG43804.1"/>
    <property type="molecule type" value="Genomic_DNA"/>
</dbReference>
<protein>
    <recommendedName>
        <fullName evidence="1">Serine aminopeptidase S33 domain-containing protein</fullName>
    </recommendedName>
</protein>
<dbReference type="InterPro" id="IPR051044">
    <property type="entry name" value="MAG_DAG_Lipase"/>
</dbReference>